<reference evidence="2 3" key="1">
    <citation type="submission" date="2019-05" db="EMBL/GenBank/DDBJ databases">
        <authorList>
            <consortium name="Science for Life Laboratories"/>
        </authorList>
    </citation>
    <scope>NUCLEOTIDE SEQUENCE [LARGE SCALE GENOMIC DNA]</scope>
    <source>
        <strain evidence="2">Soil9</strain>
    </source>
</reference>
<dbReference type="KEGG" id="gms:SOIL9_42930"/>
<proteinExistence type="predicted"/>
<gene>
    <name evidence="2" type="ORF">SOIL9_42930</name>
</gene>
<keyword evidence="1" id="KW-0472">Membrane</keyword>
<dbReference type="EMBL" id="LR593886">
    <property type="protein sequence ID" value="VTR93421.1"/>
    <property type="molecule type" value="Genomic_DNA"/>
</dbReference>
<dbReference type="RefSeq" id="WP_162668153.1">
    <property type="nucleotide sequence ID" value="NZ_LR593886.1"/>
</dbReference>
<feature type="transmembrane region" description="Helical" evidence="1">
    <location>
        <begin position="15"/>
        <end position="36"/>
    </location>
</feature>
<accession>A0A6P2CWQ4</accession>
<protein>
    <submittedName>
        <fullName evidence="2">Uncharacterized protein</fullName>
    </submittedName>
</protein>
<dbReference type="AlphaFoldDB" id="A0A6P2CWQ4"/>
<keyword evidence="1" id="KW-0812">Transmembrane</keyword>
<keyword evidence="3" id="KW-1185">Reference proteome</keyword>
<evidence type="ECO:0000256" key="1">
    <source>
        <dbReference type="SAM" id="Phobius"/>
    </source>
</evidence>
<dbReference type="Proteomes" id="UP000464178">
    <property type="component" value="Chromosome"/>
</dbReference>
<evidence type="ECO:0000313" key="3">
    <source>
        <dbReference type="Proteomes" id="UP000464178"/>
    </source>
</evidence>
<keyword evidence="1" id="KW-1133">Transmembrane helix</keyword>
<evidence type="ECO:0000313" key="2">
    <source>
        <dbReference type="EMBL" id="VTR93421.1"/>
    </source>
</evidence>
<organism evidence="2 3">
    <name type="scientific">Gemmata massiliana</name>
    <dbReference type="NCBI Taxonomy" id="1210884"/>
    <lineage>
        <taxon>Bacteria</taxon>
        <taxon>Pseudomonadati</taxon>
        <taxon>Planctomycetota</taxon>
        <taxon>Planctomycetia</taxon>
        <taxon>Gemmatales</taxon>
        <taxon>Gemmataceae</taxon>
        <taxon>Gemmata</taxon>
    </lineage>
</organism>
<name>A0A6P2CWQ4_9BACT</name>
<sequence>MVYALIWPFDWSCSGIALLGVLVLVAVAWAAGLAAVRAAATAKNAARCDTAKGLGKTLLDAWIVSLFHR</sequence>